<keyword evidence="9" id="KW-0694">RNA-binding</keyword>
<proteinExistence type="inferred from homology"/>
<dbReference type="PANTHER" id="PTHR21404:SF3">
    <property type="entry name" value="SMALL RNA 2'-O-METHYLTRANSFERASE"/>
    <property type="match status" value="1"/>
</dbReference>
<keyword evidence="6" id="KW-0949">S-adenosyl-L-methionine</keyword>
<evidence type="ECO:0000256" key="6">
    <source>
        <dbReference type="ARBA" id="ARBA00022691"/>
    </source>
</evidence>
<dbReference type="InterPro" id="IPR041698">
    <property type="entry name" value="Methyltransf_25"/>
</dbReference>
<evidence type="ECO:0000259" key="14">
    <source>
        <dbReference type="Pfam" id="PF13649"/>
    </source>
</evidence>
<evidence type="ECO:0000256" key="10">
    <source>
        <dbReference type="ARBA" id="ARBA00023158"/>
    </source>
</evidence>
<gene>
    <name evidence="15" type="ORF">EJC49_22470</name>
</gene>
<dbReference type="GO" id="GO:0031047">
    <property type="term" value="P:regulatory ncRNA-mediated gene silencing"/>
    <property type="evidence" value="ECO:0007669"/>
    <property type="project" value="UniProtKB-KW"/>
</dbReference>
<keyword evidence="10" id="KW-0943">RNA-mediated gene silencing</keyword>
<evidence type="ECO:0000256" key="7">
    <source>
        <dbReference type="ARBA" id="ARBA00022723"/>
    </source>
</evidence>
<reference evidence="15 16" key="1">
    <citation type="submission" date="2018-12" db="EMBL/GenBank/DDBJ databases">
        <title>Mesorhizobium carbonis sp. nov., isolated from coal mine water.</title>
        <authorList>
            <person name="Xin W."/>
            <person name="Xu Z."/>
            <person name="Xiang F."/>
            <person name="Zhang J."/>
            <person name="Xi L."/>
            <person name="Liu J."/>
        </authorList>
    </citation>
    <scope>NUCLEOTIDE SEQUENCE [LARGE SCALE GENOMIC DNA]</scope>
    <source>
        <strain evidence="15 16">B2.3</strain>
    </source>
</reference>
<evidence type="ECO:0000256" key="5">
    <source>
        <dbReference type="ARBA" id="ARBA00022679"/>
    </source>
</evidence>
<dbReference type="EMBL" id="RWKW01000103">
    <property type="protein sequence ID" value="RST83458.1"/>
    <property type="molecule type" value="Genomic_DNA"/>
</dbReference>
<protein>
    <recommendedName>
        <fullName evidence="3">Small RNA 2'-O-methyltransferase</fullName>
        <ecNumber evidence="11">2.1.1.386</ecNumber>
    </recommendedName>
</protein>
<name>A0A429YPV5_9HYPH</name>
<evidence type="ECO:0000256" key="9">
    <source>
        <dbReference type="ARBA" id="ARBA00022884"/>
    </source>
</evidence>
<evidence type="ECO:0000256" key="8">
    <source>
        <dbReference type="ARBA" id="ARBA00022842"/>
    </source>
</evidence>
<keyword evidence="8" id="KW-0460">Magnesium</keyword>
<keyword evidence="5 15" id="KW-0808">Transferase</keyword>
<evidence type="ECO:0000256" key="4">
    <source>
        <dbReference type="ARBA" id="ARBA00022603"/>
    </source>
</evidence>
<dbReference type="OrthoDB" id="626362at2"/>
<dbReference type="InterPro" id="IPR029063">
    <property type="entry name" value="SAM-dependent_MTases_sf"/>
</dbReference>
<feature type="compositionally biased region" description="Basic and acidic residues" evidence="13">
    <location>
        <begin position="202"/>
        <end position="221"/>
    </location>
</feature>
<comment type="caution">
    <text evidence="15">The sequence shown here is derived from an EMBL/GenBank/DDBJ whole genome shotgun (WGS) entry which is preliminary data.</text>
</comment>
<dbReference type="InterPro" id="IPR026610">
    <property type="entry name" value="Hen1"/>
</dbReference>
<dbReference type="Pfam" id="PF13649">
    <property type="entry name" value="Methyltransf_25"/>
    <property type="match status" value="1"/>
</dbReference>
<accession>A0A429YPV5</accession>
<dbReference type="EC" id="2.1.1.386" evidence="11"/>
<keyword evidence="7" id="KW-0479">Metal-binding</keyword>
<dbReference type="GO" id="GO:0001510">
    <property type="term" value="P:RNA methylation"/>
    <property type="evidence" value="ECO:0007669"/>
    <property type="project" value="InterPro"/>
</dbReference>
<comment type="similarity">
    <text evidence="2">Belongs to the methyltransferase superfamily. HEN1 family.</text>
</comment>
<evidence type="ECO:0000313" key="16">
    <source>
        <dbReference type="Proteomes" id="UP000278398"/>
    </source>
</evidence>
<keyword evidence="4 15" id="KW-0489">Methyltransferase</keyword>
<organism evidence="15 16">
    <name type="scientific">Aquibium carbonis</name>
    <dbReference type="NCBI Taxonomy" id="2495581"/>
    <lineage>
        <taxon>Bacteria</taxon>
        <taxon>Pseudomonadati</taxon>
        <taxon>Pseudomonadota</taxon>
        <taxon>Alphaproteobacteria</taxon>
        <taxon>Hyphomicrobiales</taxon>
        <taxon>Phyllobacteriaceae</taxon>
        <taxon>Aquibium</taxon>
    </lineage>
</organism>
<dbReference type="RefSeq" id="WP_126702167.1">
    <property type="nucleotide sequence ID" value="NZ_RWKW01000103.1"/>
</dbReference>
<evidence type="ECO:0000256" key="2">
    <source>
        <dbReference type="ARBA" id="ARBA00009026"/>
    </source>
</evidence>
<evidence type="ECO:0000256" key="13">
    <source>
        <dbReference type="SAM" id="MobiDB-lite"/>
    </source>
</evidence>
<dbReference type="Proteomes" id="UP000278398">
    <property type="component" value="Unassembled WGS sequence"/>
</dbReference>
<comment type="cofactor">
    <cofactor evidence="1">
        <name>Mg(2+)</name>
        <dbReference type="ChEBI" id="CHEBI:18420"/>
    </cofactor>
</comment>
<evidence type="ECO:0000256" key="3">
    <source>
        <dbReference type="ARBA" id="ARBA00021330"/>
    </source>
</evidence>
<dbReference type="PANTHER" id="PTHR21404">
    <property type="entry name" value="HEN1"/>
    <property type="match status" value="1"/>
</dbReference>
<dbReference type="CDD" id="cd02440">
    <property type="entry name" value="AdoMet_MTases"/>
    <property type="match status" value="1"/>
</dbReference>
<dbReference type="GO" id="GO:0090486">
    <property type="term" value="F:small RNA 2'-O-methyltransferase activity"/>
    <property type="evidence" value="ECO:0007669"/>
    <property type="project" value="UniProtKB-EC"/>
</dbReference>
<dbReference type="SUPFAM" id="SSF53335">
    <property type="entry name" value="S-adenosyl-L-methionine-dependent methyltransferases"/>
    <property type="match status" value="1"/>
</dbReference>
<evidence type="ECO:0000256" key="1">
    <source>
        <dbReference type="ARBA" id="ARBA00001946"/>
    </source>
</evidence>
<feature type="domain" description="Methyltransferase" evidence="14">
    <location>
        <begin position="25"/>
        <end position="122"/>
    </location>
</feature>
<dbReference type="GO" id="GO:0003723">
    <property type="term" value="F:RNA binding"/>
    <property type="evidence" value="ECO:0007669"/>
    <property type="project" value="UniProtKB-KW"/>
</dbReference>
<evidence type="ECO:0000256" key="11">
    <source>
        <dbReference type="ARBA" id="ARBA00035025"/>
    </source>
</evidence>
<keyword evidence="16" id="KW-1185">Reference proteome</keyword>
<evidence type="ECO:0000313" key="15">
    <source>
        <dbReference type="EMBL" id="RST83458.1"/>
    </source>
</evidence>
<dbReference type="Gene3D" id="3.40.50.150">
    <property type="entry name" value="Vaccinia Virus protein VP39"/>
    <property type="match status" value="1"/>
</dbReference>
<comment type="catalytic activity">
    <reaction evidence="12">
        <text>small RNA 3'-end nucleotide + S-adenosyl-L-methionine = small RNA 3'-end 2'-O-methylnucleotide + S-adenosyl-L-homocysteine + H(+)</text>
        <dbReference type="Rhea" id="RHEA:37887"/>
        <dbReference type="Rhea" id="RHEA-COMP:10415"/>
        <dbReference type="Rhea" id="RHEA-COMP:10416"/>
        <dbReference type="ChEBI" id="CHEBI:15378"/>
        <dbReference type="ChEBI" id="CHEBI:57856"/>
        <dbReference type="ChEBI" id="CHEBI:59789"/>
        <dbReference type="ChEBI" id="CHEBI:74896"/>
        <dbReference type="ChEBI" id="CHEBI:74898"/>
        <dbReference type="EC" id="2.1.1.386"/>
    </reaction>
</comment>
<feature type="region of interest" description="Disordered" evidence="13">
    <location>
        <begin position="200"/>
        <end position="221"/>
    </location>
</feature>
<dbReference type="AlphaFoldDB" id="A0A429YPV5"/>
<dbReference type="GO" id="GO:0046872">
    <property type="term" value="F:metal ion binding"/>
    <property type="evidence" value="ECO:0007669"/>
    <property type="project" value="UniProtKB-KW"/>
</dbReference>
<sequence>MTGWLHAQRLDAVRDVIRDRHARSVLDLGCGDGDLLVRIARENGVERVVGIDVCARSLERLRARLDADGPPHATVEILHASLLDAPDRLCGFDCAVLVETIEHLDAGRLGAFERAILGRLRPSTVVVTTPNAEFNALLGVPAHRFRHPDHHFEWDRARFRRWARGAAGRHGYHVGCFDIAGCHPQLGGASQMAVFDLSAPDTGRRTDEADGDHVDDVDVGR</sequence>
<evidence type="ECO:0000256" key="12">
    <source>
        <dbReference type="ARBA" id="ARBA00048418"/>
    </source>
</evidence>